<keyword evidence="3" id="KW-0862">Zinc</keyword>
<feature type="domain" description="RING-type" evidence="5">
    <location>
        <begin position="22"/>
        <end position="61"/>
    </location>
</feature>
<reference evidence="7" key="3">
    <citation type="submission" date="2015-06" db="UniProtKB">
        <authorList>
            <consortium name="EnsemblMetazoa"/>
        </authorList>
    </citation>
    <scope>IDENTIFICATION</scope>
</reference>
<dbReference type="CTD" id="20217097"/>
<keyword evidence="2 4" id="KW-0863">Zinc-finger</keyword>
<gene>
    <name evidence="7" type="primary">20217097</name>
    <name evidence="6" type="ORF">HELRODRAFT_90368</name>
</gene>
<evidence type="ECO:0000256" key="3">
    <source>
        <dbReference type="ARBA" id="ARBA00022833"/>
    </source>
</evidence>
<dbReference type="PANTHER" id="PTHR10825">
    <property type="entry name" value="RING FINGER DOMAIN-CONTAINING, POLYCOMB GROUP COMPONENT"/>
    <property type="match status" value="1"/>
</dbReference>
<evidence type="ECO:0000313" key="8">
    <source>
        <dbReference type="Proteomes" id="UP000015101"/>
    </source>
</evidence>
<dbReference type="AlphaFoldDB" id="T1G7Q0"/>
<name>T1G7Q0_HELRO</name>
<dbReference type="STRING" id="6412.T1G7Q0"/>
<dbReference type="InParanoid" id="T1G7Q0"/>
<dbReference type="OMA" id="TTITECM"/>
<dbReference type="Proteomes" id="UP000015101">
    <property type="component" value="Unassembled WGS sequence"/>
</dbReference>
<dbReference type="GO" id="GO:0008270">
    <property type="term" value="F:zinc ion binding"/>
    <property type="evidence" value="ECO:0007669"/>
    <property type="project" value="UniProtKB-KW"/>
</dbReference>
<evidence type="ECO:0000313" key="6">
    <source>
        <dbReference type="EMBL" id="ESN91190.1"/>
    </source>
</evidence>
<dbReference type="InterPro" id="IPR001841">
    <property type="entry name" value="Znf_RING"/>
</dbReference>
<evidence type="ECO:0000259" key="5">
    <source>
        <dbReference type="PROSITE" id="PS50089"/>
    </source>
</evidence>
<reference evidence="6 8" key="2">
    <citation type="journal article" date="2013" name="Nature">
        <title>Insights into bilaterian evolution from three spiralian genomes.</title>
        <authorList>
            <person name="Simakov O."/>
            <person name="Marletaz F."/>
            <person name="Cho S.J."/>
            <person name="Edsinger-Gonzales E."/>
            <person name="Havlak P."/>
            <person name="Hellsten U."/>
            <person name="Kuo D.H."/>
            <person name="Larsson T."/>
            <person name="Lv J."/>
            <person name="Arendt D."/>
            <person name="Savage R."/>
            <person name="Osoegawa K."/>
            <person name="de Jong P."/>
            <person name="Grimwood J."/>
            <person name="Chapman J.A."/>
            <person name="Shapiro H."/>
            <person name="Aerts A."/>
            <person name="Otillar R.P."/>
            <person name="Terry A.Y."/>
            <person name="Boore J.L."/>
            <person name="Grigoriev I.V."/>
            <person name="Lindberg D.R."/>
            <person name="Seaver E.C."/>
            <person name="Weisblat D.A."/>
            <person name="Putnam N.H."/>
            <person name="Rokhsar D.S."/>
        </authorList>
    </citation>
    <scope>NUCLEOTIDE SEQUENCE</scope>
</reference>
<dbReference type="PROSITE" id="PS50089">
    <property type="entry name" value="ZF_RING_2"/>
    <property type="match status" value="1"/>
</dbReference>
<keyword evidence="8" id="KW-1185">Reference proteome</keyword>
<organism evidence="7 8">
    <name type="scientific">Helobdella robusta</name>
    <name type="common">Californian leech</name>
    <dbReference type="NCBI Taxonomy" id="6412"/>
    <lineage>
        <taxon>Eukaryota</taxon>
        <taxon>Metazoa</taxon>
        <taxon>Spiralia</taxon>
        <taxon>Lophotrochozoa</taxon>
        <taxon>Annelida</taxon>
        <taxon>Clitellata</taxon>
        <taxon>Hirudinea</taxon>
        <taxon>Rhynchobdellida</taxon>
        <taxon>Glossiphoniidae</taxon>
        <taxon>Helobdella</taxon>
    </lineage>
</organism>
<keyword evidence="1" id="KW-0479">Metal-binding</keyword>
<dbReference type="EMBL" id="KB097710">
    <property type="protein sequence ID" value="ESN91190.1"/>
    <property type="molecule type" value="Genomic_DNA"/>
</dbReference>
<dbReference type="SMART" id="SM00184">
    <property type="entry name" value="RING"/>
    <property type="match status" value="1"/>
</dbReference>
<dbReference type="InterPro" id="IPR017907">
    <property type="entry name" value="Znf_RING_CS"/>
</dbReference>
<protein>
    <recommendedName>
        <fullName evidence="5">RING-type domain-containing protein</fullName>
    </recommendedName>
</protein>
<dbReference type="GO" id="GO:0031519">
    <property type="term" value="C:PcG protein complex"/>
    <property type="evidence" value="ECO:0007669"/>
    <property type="project" value="UniProtKB-ARBA"/>
</dbReference>
<dbReference type="PROSITE" id="PS00518">
    <property type="entry name" value="ZF_RING_1"/>
    <property type="match status" value="1"/>
</dbReference>
<dbReference type="Gene3D" id="3.30.40.10">
    <property type="entry name" value="Zinc/RING finger domain, C3HC4 (zinc finger)"/>
    <property type="match status" value="1"/>
</dbReference>
<reference evidence="8" key="1">
    <citation type="submission" date="2012-12" db="EMBL/GenBank/DDBJ databases">
        <authorList>
            <person name="Hellsten U."/>
            <person name="Grimwood J."/>
            <person name="Chapman J.A."/>
            <person name="Shapiro H."/>
            <person name="Aerts A."/>
            <person name="Otillar R.P."/>
            <person name="Terry A.Y."/>
            <person name="Boore J.L."/>
            <person name="Simakov O."/>
            <person name="Marletaz F."/>
            <person name="Cho S.-J."/>
            <person name="Edsinger-Gonzales E."/>
            <person name="Havlak P."/>
            <person name="Kuo D.-H."/>
            <person name="Larsson T."/>
            <person name="Lv J."/>
            <person name="Arendt D."/>
            <person name="Savage R."/>
            <person name="Osoegawa K."/>
            <person name="de Jong P."/>
            <person name="Lindberg D.R."/>
            <person name="Seaver E.C."/>
            <person name="Weisblat D.A."/>
            <person name="Putnam N.H."/>
            <person name="Grigoriev I.V."/>
            <person name="Rokhsar D.S."/>
        </authorList>
    </citation>
    <scope>NUCLEOTIDE SEQUENCE</scope>
</reference>
<evidence type="ECO:0000256" key="1">
    <source>
        <dbReference type="ARBA" id="ARBA00022723"/>
    </source>
</evidence>
<proteinExistence type="predicted"/>
<dbReference type="PANTHER" id="PTHR10825:SF29">
    <property type="entry name" value="POLYCOMB GROUP RING FINGER PROTEIN 1"/>
    <property type="match status" value="1"/>
</dbReference>
<sequence>MNLLPDTENKIKVMDLNPHLLCSLCSGYMINASTIIECLHSFCKSCIYSYVESNKYCPICDVQIHKTKPHTNIKPDKTLQTLIYRLVPNLLKNEMQRRQTFFDENPYVG</sequence>
<accession>T1G7Q0</accession>
<dbReference type="EMBL" id="AMQM01008002">
    <property type="status" value="NOT_ANNOTATED_CDS"/>
    <property type="molecule type" value="Genomic_DNA"/>
</dbReference>
<dbReference type="RefSeq" id="XP_009030686.1">
    <property type="nucleotide sequence ID" value="XM_009032438.1"/>
</dbReference>
<evidence type="ECO:0000256" key="2">
    <source>
        <dbReference type="ARBA" id="ARBA00022771"/>
    </source>
</evidence>
<dbReference type="Pfam" id="PF13923">
    <property type="entry name" value="zf-C3HC4_2"/>
    <property type="match status" value="1"/>
</dbReference>
<evidence type="ECO:0000313" key="7">
    <source>
        <dbReference type="EnsemblMetazoa" id="HelroP90368"/>
    </source>
</evidence>
<dbReference type="KEGG" id="hro:HELRODRAFT_90368"/>
<dbReference type="OrthoDB" id="1305878at2759"/>
<dbReference type="HOGENOM" id="CLU_155461_0_0_1"/>
<dbReference type="InterPro" id="IPR013083">
    <property type="entry name" value="Znf_RING/FYVE/PHD"/>
</dbReference>
<dbReference type="GeneID" id="20217097"/>
<dbReference type="SUPFAM" id="SSF57850">
    <property type="entry name" value="RING/U-box"/>
    <property type="match status" value="1"/>
</dbReference>
<dbReference type="EnsemblMetazoa" id="HelroT90368">
    <property type="protein sequence ID" value="HelroP90368"/>
    <property type="gene ID" value="HelroG90368"/>
</dbReference>
<evidence type="ECO:0000256" key="4">
    <source>
        <dbReference type="PROSITE-ProRule" id="PRU00175"/>
    </source>
</evidence>
<dbReference type="FunFam" id="3.30.40.10:FF:000033">
    <property type="entry name" value="Polycomb group RING finger protein 3"/>
    <property type="match status" value="1"/>
</dbReference>
<dbReference type="eggNOG" id="KOG2660">
    <property type="taxonomic scope" value="Eukaryota"/>
</dbReference>